<evidence type="ECO:0000256" key="2">
    <source>
        <dbReference type="ARBA" id="ARBA00010742"/>
    </source>
</evidence>
<dbReference type="EMBL" id="CYHH01000001">
    <property type="protein sequence ID" value="CUB04707.1"/>
    <property type="molecule type" value="Genomic_DNA"/>
</dbReference>
<dbReference type="PANTHER" id="PTHR30024">
    <property type="entry name" value="ALIPHATIC SULFONATES-BINDING PROTEIN-RELATED"/>
    <property type="match status" value="1"/>
</dbReference>
<dbReference type="GO" id="GO:0042597">
    <property type="term" value="C:periplasmic space"/>
    <property type="evidence" value="ECO:0007669"/>
    <property type="project" value="UniProtKB-SubCell"/>
</dbReference>
<gene>
    <name evidence="5" type="ORF">Ga0061068_10140</name>
</gene>
<comment type="similarity">
    <text evidence="2">Belongs to the bacterial solute-binding protein SsuA/TauA family.</text>
</comment>
<organism evidence="5 6">
    <name type="scientific">Tepidiphilus thermophilus</name>
    <dbReference type="NCBI Taxonomy" id="876478"/>
    <lineage>
        <taxon>Bacteria</taxon>
        <taxon>Pseudomonadati</taxon>
        <taxon>Pseudomonadota</taxon>
        <taxon>Hydrogenophilia</taxon>
        <taxon>Hydrogenophilales</taxon>
        <taxon>Hydrogenophilaceae</taxon>
        <taxon>Tepidiphilus</taxon>
    </lineage>
</organism>
<dbReference type="RefSeq" id="WP_055422442.1">
    <property type="nucleotide sequence ID" value="NZ_CYHH01000001.1"/>
</dbReference>
<dbReference type="Proteomes" id="UP000182108">
    <property type="component" value="Unassembled WGS sequence"/>
</dbReference>
<dbReference type="AlphaFoldDB" id="A0A0K6IN36"/>
<dbReference type="InterPro" id="IPR015168">
    <property type="entry name" value="SsuA/THI5"/>
</dbReference>
<dbReference type="Gene3D" id="3.40.190.10">
    <property type="entry name" value="Periplasmic binding protein-like II"/>
    <property type="match status" value="2"/>
</dbReference>
<keyword evidence="3" id="KW-0732">Signal</keyword>
<dbReference type="InterPro" id="IPR006311">
    <property type="entry name" value="TAT_signal"/>
</dbReference>
<protein>
    <submittedName>
        <fullName evidence="5">ABC-type nitrate/sulfonate/bicarbonate transport system, periplasmic component</fullName>
    </submittedName>
</protein>
<evidence type="ECO:0000313" key="6">
    <source>
        <dbReference type="Proteomes" id="UP000182108"/>
    </source>
</evidence>
<sequence>MKLPFDRARRRWLGTLGAGALAAAGIGGCTPEPPLRVSYHLWAGYEPLRLYVDAAPGEAAGLQLVEVADAEAQLQLLRLGRVEAAMLTLDEVLLGRAQGLDLTVVCILDVSAGADHVMARAHCRDASGWRGARVAVERLGPGRVLLQAWCEHLGLDPRHLQRIPYSPPRQLEPWARHEFDLAVTYQPYVERLRRLGAVSCFDSSALPPVVLDVLAVRSAVLHTHGKAIERLVRAHFLGLEWMRDNAIDARHRLARRFGLAPEEAFTPFVGLVFPPLTQQRDWLERMLADSVATIAGLLQRAGLLHAAAPPVPASARFLPHPSP</sequence>
<feature type="domain" description="SsuA/THI5-like" evidence="4">
    <location>
        <begin position="62"/>
        <end position="245"/>
    </location>
</feature>
<dbReference type="PROSITE" id="PS51318">
    <property type="entry name" value="TAT"/>
    <property type="match status" value="1"/>
</dbReference>
<evidence type="ECO:0000256" key="1">
    <source>
        <dbReference type="ARBA" id="ARBA00004418"/>
    </source>
</evidence>
<dbReference type="SUPFAM" id="SSF53850">
    <property type="entry name" value="Periplasmic binding protein-like II"/>
    <property type="match status" value="1"/>
</dbReference>
<dbReference type="PROSITE" id="PS51257">
    <property type="entry name" value="PROKAR_LIPOPROTEIN"/>
    <property type="match status" value="1"/>
</dbReference>
<accession>A0A0K6IN36</accession>
<evidence type="ECO:0000313" key="5">
    <source>
        <dbReference type="EMBL" id="CUB04707.1"/>
    </source>
</evidence>
<keyword evidence="6" id="KW-1185">Reference proteome</keyword>
<evidence type="ECO:0000259" key="4">
    <source>
        <dbReference type="Pfam" id="PF09084"/>
    </source>
</evidence>
<name>A0A0K6IN36_9PROT</name>
<dbReference type="Pfam" id="PF09084">
    <property type="entry name" value="NMT1"/>
    <property type="match status" value="1"/>
</dbReference>
<evidence type="ECO:0000256" key="3">
    <source>
        <dbReference type="ARBA" id="ARBA00022729"/>
    </source>
</evidence>
<proteinExistence type="inferred from homology"/>
<reference evidence="6" key="1">
    <citation type="submission" date="2015-08" db="EMBL/GenBank/DDBJ databases">
        <authorList>
            <person name="Babu N.S."/>
            <person name="Beckwith C.J."/>
            <person name="Beseler K.G."/>
            <person name="Brison A."/>
            <person name="Carone J.V."/>
            <person name="Caskin T.P."/>
            <person name="Diamond M."/>
            <person name="Durham M.E."/>
            <person name="Foxe J.M."/>
            <person name="Go M."/>
            <person name="Henderson B.A."/>
            <person name="Jones I.B."/>
            <person name="McGettigan J.A."/>
            <person name="Micheletti S.J."/>
            <person name="Nasrallah M.E."/>
            <person name="Ortiz D."/>
            <person name="Piller C.R."/>
            <person name="Privatt S.R."/>
            <person name="Schneider S.L."/>
            <person name="Sharp S."/>
            <person name="Smith T.C."/>
            <person name="Stanton J.D."/>
            <person name="Ullery H.E."/>
            <person name="Wilson R.J."/>
            <person name="Serrano M.G."/>
            <person name="Buck G."/>
            <person name="Lee V."/>
            <person name="Wang Y."/>
            <person name="Carvalho R."/>
            <person name="Voegtly L."/>
            <person name="Shi R."/>
            <person name="Duckworth R."/>
            <person name="Johnson A."/>
            <person name="Loviza R."/>
            <person name="Walstead R."/>
            <person name="Shah Z."/>
            <person name="Kiflezghi M."/>
            <person name="Wade K."/>
            <person name="Ball S.L."/>
            <person name="Bradley K.W."/>
            <person name="Asai D.J."/>
            <person name="Bowman C.A."/>
            <person name="Russell D.A."/>
            <person name="Pope W.H."/>
            <person name="Jacobs-Sera D."/>
            <person name="Hendrix R.W."/>
            <person name="Hatfull G.F."/>
        </authorList>
    </citation>
    <scope>NUCLEOTIDE SEQUENCE [LARGE SCALE GENOMIC DNA]</scope>
    <source>
        <strain evidence="6">JCM 19170</strain>
    </source>
</reference>
<comment type="subcellular location">
    <subcellularLocation>
        <location evidence="1">Periplasm</location>
    </subcellularLocation>
</comment>
<dbReference type="PANTHER" id="PTHR30024:SF47">
    <property type="entry name" value="TAURINE-BINDING PERIPLASMIC PROTEIN"/>
    <property type="match status" value="1"/>
</dbReference>